<evidence type="ECO:0000256" key="5">
    <source>
        <dbReference type="ARBA" id="ARBA00022792"/>
    </source>
</evidence>
<keyword evidence="5" id="KW-0999">Mitochondrion inner membrane</keyword>
<keyword evidence="16" id="KW-1185">Reference proteome</keyword>
<dbReference type="AlphaFoldDB" id="A0AAD7DSJ3"/>
<evidence type="ECO:0000256" key="8">
    <source>
        <dbReference type="ARBA" id="ARBA00022989"/>
    </source>
</evidence>
<protein>
    <submittedName>
        <fullName evidence="15">P-loop containing nucleoside triphosphate hydrolase protein</fullName>
    </submittedName>
</protein>
<evidence type="ECO:0000313" key="15">
    <source>
        <dbReference type="EMBL" id="KAJ7698037.1"/>
    </source>
</evidence>
<dbReference type="SUPFAM" id="SSF52540">
    <property type="entry name" value="P-loop containing nucleoside triphosphate hydrolases"/>
    <property type="match status" value="1"/>
</dbReference>
<feature type="domain" description="BCS1 N-terminal" evidence="14">
    <location>
        <begin position="115"/>
        <end position="304"/>
    </location>
</feature>
<keyword evidence="6 15" id="KW-0378">Hydrolase</keyword>
<organism evidence="15 16">
    <name type="scientific">Mycena rosella</name>
    <name type="common">Pink bonnet</name>
    <name type="synonym">Agaricus rosellus</name>
    <dbReference type="NCBI Taxonomy" id="1033263"/>
    <lineage>
        <taxon>Eukaryota</taxon>
        <taxon>Fungi</taxon>
        <taxon>Dikarya</taxon>
        <taxon>Basidiomycota</taxon>
        <taxon>Agaricomycotina</taxon>
        <taxon>Agaricomycetes</taxon>
        <taxon>Agaricomycetidae</taxon>
        <taxon>Agaricales</taxon>
        <taxon>Marasmiineae</taxon>
        <taxon>Mycenaceae</taxon>
        <taxon>Mycena</taxon>
    </lineage>
</organism>
<keyword evidence="3" id="KW-0812">Transmembrane</keyword>
<dbReference type="InterPro" id="IPR003959">
    <property type="entry name" value="ATPase_AAA_core"/>
</dbReference>
<accession>A0AAD7DSJ3</accession>
<feature type="domain" description="AAA+ ATPase" evidence="13">
    <location>
        <begin position="335"/>
        <end position="479"/>
    </location>
</feature>
<dbReference type="Pfam" id="PF25426">
    <property type="entry name" value="AAA_lid_BCS1"/>
    <property type="match status" value="1"/>
</dbReference>
<comment type="similarity">
    <text evidence="2">Belongs to the AAA ATPase family. BCS1 subfamily.</text>
</comment>
<sequence>MECDCRLNLAAEYSALDLKSGGVHVIEGCASVPSLRRLLLVYLALTLDLRHIAILASYFSLAQQVLLGGNSNASNLTTPSGVTASPAPEEFAVGTELVSRVVTLLFSLSDWLKILAFGAVMETLRRLFFFAKEKMTASIWITARFEEYDSSYDWMMLWLAKQPAWTRARDLDISTRSFGLQDKDGQFDNATMLPGEETDNNLSLLSSRSIAYLPAASLTCSMWYRRRYMEVTRIKTNTGRRGQMEEKLEISILTRHHRVLNELLREAKKAYMAAAESLISIYISDSNNNWSKVASRAKRDMNSIILDPGVSEVLVEDARDFLGSKAWYAARGIPFRRGYLLYGAPGSGKTSIISSIAGELGLDIYMVSLSRSGLDDSALSELISNLPEKCVALMEDIDAAFTHSLNRDAEPAGDDAAPGAPPTAPTSRLSLSGLLNALDGVAAQEGRILYATTNKYSALDPALCRPGRMDIHVEFKLASKYQARRLFTSFYLPADEDDKKEKQKEEERGSSSSDAAPAIDAGPTPTTPLHLHPLPLPPKLPRAQITELAARFADAIPERTVSMAALQGFLMTHKVRPQEAVRMAAEWVESERAARSRQLNEGREHGGEAEEVKPS</sequence>
<dbReference type="InterPro" id="IPR003593">
    <property type="entry name" value="AAA+_ATPase"/>
</dbReference>
<evidence type="ECO:0000256" key="9">
    <source>
        <dbReference type="ARBA" id="ARBA00023128"/>
    </source>
</evidence>
<evidence type="ECO:0000256" key="7">
    <source>
        <dbReference type="ARBA" id="ARBA00022840"/>
    </source>
</evidence>
<evidence type="ECO:0000313" key="16">
    <source>
        <dbReference type="Proteomes" id="UP001221757"/>
    </source>
</evidence>
<evidence type="ECO:0000259" key="14">
    <source>
        <dbReference type="SMART" id="SM01024"/>
    </source>
</evidence>
<feature type="compositionally biased region" description="Basic and acidic residues" evidence="12">
    <location>
        <begin position="497"/>
        <end position="509"/>
    </location>
</feature>
<evidence type="ECO:0000256" key="6">
    <source>
        <dbReference type="ARBA" id="ARBA00022801"/>
    </source>
</evidence>
<dbReference type="Pfam" id="PF08740">
    <property type="entry name" value="BCS1_N"/>
    <property type="match status" value="1"/>
</dbReference>
<keyword evidence="10" id="KW-0472">Membrane</keyword>
<dbReference type="PANTHER" id="PTHR23070">
    <property type="entry name" value="BCS1 AAA-TYPE ATPASE"/>
    <property type="match status" value="1"/>
</dbReference>
<evidence type="ECO:0000256" key="12">
    <source>
        <dbReference type="SAM" id="MobiDB-lite"/>
    </source>
</evidence>
<dbReference type="Pfam" id="PF00004">
    <property type="entry name" value="AAA"/>
    <property type="match status" value="1"/>
</dbReference>
<dbReference type="Gene3D" id="3.40.50.300">
    <property type="entry name" value="P-loop containing nucleotide triphosphate hydrolases"/>
    <property type="match status" value="1"/>
</dbReference>
<comment type="subcellular location">
    <subcellularLocation>
        <location evidence="1">Mitochondrion inner membrane</location>
        <topology evidence="1">Single-pass membrane protein</topology>
    </subcellularLocation>
</comment>
<dbReference type="GO" id="GO:0005743">
    <property type="term" value="C:mitochondrial inner membrane"/>
    <property type="evidence" value="ECO:0007669"/>
    <property type="project" value="UniProtKB-SubCell"/>
</dbReference>
<dbReference type="SMART" id="SM00382">
    <property type="entry name" value="AAA"/>
    <property type="match status" value="1"/>
</dbReference>
<dbReference type="Proteomes" id="UP001221757">
    <property type="component" value="Unassembled WGS sequence"/>
</dbReference>
<feature type="region of interest" description="Disordered" evidence="12">
    <location>
        <begin position="591"/>
        <end position="615"/>
    </location>
</feature>
<keyword evidence="7" id="KW-0067">ATP-binding</keyword>
<dbReference type="InterPro" id="IPR014851">
    <property type="entry name" value="BCS1_N"/>
</dbReference>
<comment type="catalytic activity">
    <reaction evidence="11">
        <text>ATP + H2O = ADP + phosphate + H(+)</text>
        <dbReference type="Rhea" id="RHEA:13065"/>
        <dbReference type="ChEBI" id="CHEBI:15377"/>
        <dbReference type="ChEBI" id="CHEBI:15378"/>
        <dbReference type="ChEBI" id="CHEBI:30616"/>
        <dbReference type="ChEBI" id="CHEBI:43474"/>
        <dbReference type="ChEBI" id="CHEBI:456216"/>
    </reaction>
    <physiologicalReaction direction="left-to-right" evidence="11">
        <dbReference type="Rhea" id="RHEA:13066"/>
    </physiologicalReaction>
</comment>
<proteinExistence type="inferred from homology"/>
<dbReference type="GO" id="GO:0005524">
    <property type="term" value="F:ATP binding"/>
    <property type="evidence" value="ECO:0007669"/>
    <property type="project" value="UniProtKB-KW"/>
</dbReference>
<evidence type="ECO:0000256" key="10">
    <source>
        <dbReference type="ARBA" id="ARBA00023136"/>
    </source>
</evidence>
<dbReference type="EMBL" id="JARKIE010000027">
    <property type="protein sequence ID" value="KAJ7698037.1"/>
    <property type="molecule type" value="Genomic_DNA"/>
</dbReference>
<feature type="region of interest" description="Disordered" evidence="12">
    <location>
        <begin position="408"/>
        <end position="428"/>
    </location>
</feature>
<evidence type="ECO:0000256" key="4">
    <source>
        <dbReference type="ARBA" id="ARBA00022741"/>
    </source>
</evidence>
<reference evidence="15" key="1">
    <citation type="submission" date="2023-03" db="EMBL/GenBank/DDBJ databases">
        <title>Massive genome expansion in bonnet fungi (Mycena s.s.) driven by repeated elements and novel gene families across ecological guilds.</title>
        <authorList>
            <consortium name="Lawrence Berkeley National Laboratory"/>
            <person name="Harder C.B."/>
            <person name="Miyauchi S."/>
            <person name="Viragh M."/>
            <person name="Kuo A."/>
            <person name="Thoen E."/>
            <person name="Andreopoulos B."/>
            <person name="Lu D."/>
            <person name="Skrede I."/>
            <person name="Drula E."/>
            <person name="Henrissat B."/>
            <person name="Morin E."/>
            <person name="Kohler A."/>
            <person name="Barry K."/>
            <person name="LaButti K."/>
            <person name="Morin E."/>
            <person name="Salamov A."/>
            <person name="Lipzen A."/>
            <person name="Mereny Z."/>
            <person name="Hegedus B."/>
            <person name="Baldrian P."/>
            <person name="Stursova M."/>
            <person name="Weitz H."/>
            <person name="Taylor A."/>
            <person name="Grigoriev I.V."/>
            <person name="Nagy L.G."/>
            <person name="Martin F."/>
            <person name="Kauserud H."/>
        </authorList>
    </citation>
    <scope>NUCLEOTIDE SEQUENCE</scope>
    <source>
        <strain evidence="15">CBHHK067</strain>
    </source>
</reference>
<dbReference type="InterPro" id="IPR027417">
    <property type="entry name" value="P-loop_NTPase"/>
</dbReference>
<evidence type="ECO:0000256" key="3">
    <source>
        <dbReference type="ARBA" id="ARBA00022692"/>
    </source>
</evidence>
<keyword evidence="4" id="KW-0547">Nucleotide-binding</keyword>
<dbReference type="SMART" id="SM01024">
    <property type="entry name" value="BCS1_N"/>
    <property type="match status" value="1"/>
</dbReference>
<feature type="region of interest" description="Disordered" evidence="12">
    <location>
        <begin position="497"/>
        <end position="536"/>
    </location>
</feature>
<comment type="caution">
    <text evidence="15">The sequence shown here is derived from an EMBL/GenBank/DDBJ whole genome shotgun (WGS) entry which is preliminary data.</text>
</comment>
<gene>
    <name evidence="15" type="ORF">B0H17DRAFT_1197028</name>
</gene>
<feature type="compositionally biased region" description="Low complexity" evidence="12">
    <location>
        <begin position="510"/>
        <end position="533"/>
    </location>
</feature>
<evidence type="ECO:0000256" key="11">
    <source>
        <dbReference type="ARBA" id="ARBA00048778"/>
    </source>
</evidence>
<evidence type="ECO:0000259" key="13">
    <source>
        <dbReference type="SMART" id="SM00382"/>
    </source>
</evidence>
<keyword evidence="9" id="KW-0496">Mitochondrion</keyword>
<dbReference type="GO" id="GO:0016887">
    <property type="term" value="F:ATP hydrolysis activity"/>
    <property type="evidence" value="ECO:0007669"/>
    <property type="project" value="InterPro"/>
</dbReference>
<name>A0AAD7DSJ3_MYCRO</name>
<dbReference type="InterPro" id="IPR057495">
    <property type="entry name" value="AAA_lid_BCS1"/>
</dbReference>
<evidence type="ECO:0000256" key="1">
    <source>
        <dbReference type="ARBA" id="ARBA00004434"/>
    </source>
</evidence>
<keyword evidence="8" id="KW-1133">Transmembrane helix</keyword>
<evidence type="ECO:0000256" key="2">
    <source>
        <dbReference type="ARBA" id="ARBA00007448"/>
    </source>
</evidence>
<dbReference type="InterPro" id="IPR050747">
    <property type="entry name" value="Mitochondrial_chaperone_BCS1"/>
</dbReference>